<gene>
    <name evidence="1" type="ORF">ILEXP_LOCUS39067</name>
</gene>
<keyword evidence="2" id="KW-1185">Reference proteome</keyword>
<dbReference type="EMBL" id="CAUOFW020005325">
    <property type="protein sequence ID" value="CAK9169613.1"/>
    <property type="molecule type" value="Genomic_DNA"/>
</dbReference>
<evidence type="ECO:0000313" key="2">
    <source>
        <dbReference type="Proteomes" id="UP001642360"/>
    </source>
</evidence>
<evidence type="ECO:0000313" key="1">
    <source>
        <dbReference type="EMBL" id="CAK9169613.1"/>
    </source>
</evidence>
<sequence length="77" mass="8865">MLEPCIILPPNAHQNIQTIINALPDAKFGRGIGSGLKSLLFERYSYSEREAEEQIECKRLQKQWLHDTDQIKSNLII</sequence>
<protein>
    <submittedName>
        <fullName evidence="1">Uncharacterized protein</fullName>
    </submittedName>
</protein>
<proteinExistence type="predicted"/>
<organism evidence="1 2">
    <name type="scientific">Ilex paraguariensis</name>
    <name type="common">yerba mate</name>
    <dbReference type="NCBI Taxonomy" id="185542"/>
    <lineage>
        <taxon>Eukaryota</taxon>
        <taxon>Viridiplantae</taxon>
        <taxon>Streptophyta</taxon>
        <taxon>Embryophyta</taxon>
        <taxon>Tracheophyta</taxon>
        <taxon>Spermatophyta</taxon>
        <taxon>Magnoliopsida</taxon>
        <taxon>eudicotyledons</taxon>
        <taxon>Gunneridae</taxon>
        <taxon>Pentapetalae</taxon>
        <taxon>asterids</taxon>
        <taxon>campanulids</taxon>
        <taxon>Aquifoliales</taxon>
        <taxon>Aquifoliaceae</taxon>
        <taxon>Ilex</taxon>
    </lineage>
</organism>
<dbReference type="AlphaFoldDB" id="A0ABC8TJL1"/>
<dbReference type="Proteomes" id="UP001642360">
    <property type="component" value="Unassembled WGS sequence"/>
</dbReference>
<reference evidence="1 2" key="1">
    <citation type="submission" date="2024-02" db="EMBL/GenBank/DDBJ databases">
        <authorList>
            <person name="Vignale AGUSTIN F."/>
            <person name="Sosa J E."/>
            <person name="Modenutti C."/>
        </authorList>
    </citation>
    <scope>NUCLEOTIDE SEQUENCE [LARGE SCALE GENOMIC DNA]</scope>
</reference>
<comment type="caution">
    <text evidence="1">The sequence shown here is derived from an EMBL/GenBank/DDBJ whole genome shotgun (WGS) entry which is preliminary data.</text>
</comment>
<accession>A0ABC8TJL1</accession>
<name>A0ABC8TJL1_9AQUA</name>